<keyword evidence="3" id="KW-1185">Reference proteome</keyword>
<dbReference type="InParanoid" id="A0A0C2YJN0"/>
<accession>A0A0C2YJN0</accession>
<proteinExistence type="predicted"/>
<dbReference type="AlphaFoldDB" id="A0A0C2YJN0"/>
<dbReference type="EMBL" id="KN822902">
    <property type="protein sequence ID" value="KIM49973.1"/>
    <property type="molecule type" value="Genomic_DNA"/>
</dbReference>
<organism evidence="2 3">
    <name type="scientific">Scleroderma citrinum Foug A</name>
    <dbReference type="NCBI Taxonomy" id="1036808"/>
    <lineage>
        <taxon>Eukaryota</taxon>
        <taxon>Fungi</taxon>
        <taxon>Dikarya</taxon>
        <taxon>Basidiomycota</taxon>
        <taxon>Agaricomycotina</taxon>
        <taxon>Agaricomycetes</taxon>
        <taxon>Agaricomycetidae</taxon>
        <taxon>Boletales</taxon>
        <taxon>Sclerodermatineae</taxon>
        <taxon>Sclerodermataceae</taxon>
        <taxon>Scleroderma</taxon>
    </lineage>
</organism>
<evidence type="ECO:0000313" key="3">
    <source>
        <dbReference type="Proteomes" id="UP000053989"/>
    </source>
</evidence>
<protein>
    <submittedName>
        <fullName evidence="2">Uncharacterized protein</fullName>
    </submittedName>
</protein>
<reference evidence="3" key="2">
    <citation type="submission" date="2015-01" db="EMBL/GenBank/DDBJ databases">
        <title>Evolutionary Origins and Diversification of the Mycorrhizal Mutualists.</title>
        <authorList>
            <consortium name="DOE Joint Genome Institute"/>
            <consortium name="Mycorrhizal Genomics Consortium"/>
            <person name="Kohler A."/>
            <person name="Kuo A."/>
            <person name="Nagy L.G."/>
            <person name="Floudas D."/>
            <person name="Copeland A."/>
            <person name="Barry K.W."/>
            <person name="Cichocki N."/>
            <person name="Veneault-Fourrey C."/>
            <person name="LaButti K."/>
            <person name="Lindquist E.A."/>
            <person name="Lipzen A."/>
            <person name="Lundell T."/>
            <person name="Morin E."/>
            <person name="Murat C."/>
            <person name="Riley R."/>
            <person name="Ohm R."/>
            <person name="Sun H."/>
            <person name="Tunlid A."/>
            <person name="Henrissat B."/>
            <person name="Grigoriev I.V."/>
            <person name="Hibbett D.S."/>
            <person name="Martin F."/>
        </authorList>
    </citation>
    <scope>NUCLEOTIDE SEQUENCE [LARGE SCALE GENOMIC DNA]</scope>
    <source>
        <strain evidence="3">Foug A</strain>
    </source>
</reference>
<evidence type="ECO:0000313" key="2">
    <source>
        <dbReference type="EMBL" id="KIM49973.1"/>
    </source>
</evidence>
<evidence type="ECO:0000256" key="1">
    <source>
        <dbReference type="SAM" id="MobiDB-lite"/>
    </source>
</evidence>
<name>A0A0C2YJN0_9AGAM</name>
<gene>
    <name evidence="2" type="ORF">SCLCIDRAFT_34847</name>
</gene>
<dbReference type="Proteomes" id="UP000053989">
    <property type="component" value="Unassembled WGS sequence"/>
</dbReference>
<dbReference type="HOGENOM" id="CLU_1836337_0_0_1"/>
<sequence length="140" mass="15433">MMVSQRAAKSSSSSSCCMPQDPSIKQFTAHDSDGTVFAFVPEWTRKASRRIELFMPRPSGSLTRPGDPFRRALVDHACHSSRSLSSRTYGNDAVPARHPHADMGSRRSGSHPLFPAKATHVPAIPIWPAATVNFSREVRF</sequence>
<reference evidence="2 3" key="1">
    <citation type="submission" date="2014-04" db="EMBL/GenBank/DDBJ databases">
        <authorList>
            <consortium name="DOE Joint Genome Institute"/>
            <person name="Kuo A."/>
            <person name="Kohler A."/>
            <person name="Nagy L.G."/>
            <person name="Floudas D."/>
            <person name="Copeland A."/>
            <person name="Barry K.W."/>
            <person name="Cichocki N."/>
            <person name="Veneault-Fourrey C."/>
            <person name="LaButti K."/>
            <person name="Lindquist E.A."/>
            <person name="Lipzen A."/>
            <person name="Lundell T."/>
            <person name="Morin E."/>
            <person name="Murat C."/>
            <person name="Sun H."/>
            <person name="Tunlid A."/>
            <person name="Henrissat B."/>
            <person name="Grigoriev I.V."/>
            <person name="Hibbett D.S."/>
            <person name="Martin F."/>
            <person name="Nordberg H.P."/>
            <person name="Cantor M.N."/>
            <person name="Hua S.X."/>
        </authorList>
    </citation>
    <scope>NUCLEOTIDE SEQUENCE [LARGE SCALE GENOMIC DNA]</scope>
    <source>
        <strain evidence="2 3">Foug A</strain>
    </source>
</reference>
<feature type="region of interest" description="Disordered" evidence="1">
    <location>
        <begin position="83"/>
        <end position="110"/>
    </location>
</feature>